<reference evidence="1" key="1">
    <citation type="submission" date="2018-02" db="EMBL/GenBank/DDBJ databases">
        <title>Rhizophora mucronata_Transcriptome.</title>
        <authorList>
            <person name="Meera S.P."/>
            <person name="Sreeshan A."/>
            <person name="Augustine A."/>
        </authorList>
    </citation>
    <scope>NUCLEOTIDE SEQUENCE</scope>
    <source>
        <tissue evidence="1">Leaf</tissue>
    </source>
</reference>
<name>A0A2P2NLF9_RHIMU</name>
<dbReference type="EMBL" id="GGEC01062847">
    <property type="protein sequence ID" value="MBX43331.1"/>
    <property type="molecule type" value="Transcribed_RNA"/>
</dbReference>
<dbReference type="AlphaFoldDB" id="A0A2P2NLF9"/>
<accession>A0A2P2NLF9</accession>
<evidence type="ECO:0000313" key="1">
    <source>
        <dbReference type="EMBL" id="MBX43331.1"/>
    </source>
</evidence>
<proteinExistence type="predicted"/>
<organism evidence="1">
    <name type="scientific">Rhizophora mucronata</name>
    <name type="common">Asiatic mangrove</name>
    <dbReference type="NCBI Taxonomy" id="61149"/>
    <lineage>
        <taxon>Eukaryota</taxon>
        <taxon>Viridiplantae</taxon>
        <taxon>Streptophyta</taxon>
        <taxon>Embryophyta</taxon>
        <taxon>Tracheophyta</taxon>
        <taxon>Spermatophyta</taxon>
        <taxon>Magnoliopsida</taxon>
        <taxon>eudicotyledons</taxon>
        <taxon>Gunneridae</taxon>
        <taxon>Pentapetalae</taxon>
        <taxon>rosids</taxon>
        <taxon>fabids</taxon>
        <taxon>Malpighiales</taxon>
        <taxon>Rhizophoraceae</taxon>
        <taxon>Rhizophora</taxon>
    </lineage>
</organism>
<sequence>MSMDWGNKLLAMGISIATRQREADAFSFSLELLNLELGEHFVSSGEKLPKPQR</sequence>
<protein>
    <submittedName>
        <fullName evidence="1">Uncharacterized protein</fullName>
    </submittedName>
</protein>